<keyword evidence="8 12" id="KW-0812">Transmembrane</keyword>
<dbReference type="InterPro" id="IPR003400">
    <property type="entry name" value="ExbD"/>
</dbReference>
<evidence type="ECO:0000256" key="10">
    <source>
        <dbReference type="ARBA" id="ARBA00022989"/>
    </source>
</evidence>
<reference evidence="14 15" key="1">
    <citation type="submission" date="2011-02" db="EMBL/GenBank/DDBJ databases">
        <authorList>
            <person name="Muzny D."/>
            <person name="Qin X."/>
            <person name="Deng J."/>
            <person name="Jiang H."/>
            <person name="Liu Y."/>
            <person name="Qu J."/>
            <person name="Song X.-Z."/>
            <person name="Zhang L."/>
            <person name="Thornton R."/>
            <person name="Coyle M."/>
            <person name="Francisco L."/>
            <person name="Jackson L."/>
            <person name="Javaid M."/>
            <person name="Korchina V."/>
            <person name="Kovar C."/>
            <person name="Mata R."/>
            <person name="Mathew T."/>
            <person name="Ngo R."/>
            <person name="Nguyen L."/>
            <person name="Nguyen N."/>
            <person name="Okwuonu G."/>
            <person name="Ongeri F."/>
            <person name="Pham C."/>
            <person name="Simmons D."/>
            <person name="Wilczek-Boney K."/>
            <person name="Hale W."/>
            <person name="Jakkamsetti A."/>
            <person name="Pham P."/>
            <person name="Ruth R."/>
            <person name="San Lucas F."/>
            <person name="Warren J."/>
            <person name="Zhang J."/>
            <person name="Zhao Z."/>
            <person name="Zhou C."/>
            <person name="Zhu D."/>
            <person name="Lee S."/>
            <person name="Bess C."/>
            <person name="Blankenburg K."/>
            <person name="Forbes L."/>
            <person name="Fu Q."/>
            <person name="Gubbala S."/>
            <person name="Hirani K."/>
            <person name="Jayaseelan J.C."/>
            <person name="Lara F."/>
            <person name="Munidasa M."/>
            <person name="Palculict T."/>
            <person name="Patil S."/>
            <person name="Pu L.-L."/>
            <person name="Saada N."/>
            <person name="Tang L."/>
            <person name="Weissenberger G."/>
            <person name="Zhu Y."/>
            <person name="Hemphill L."/>
            <person name="Shang Y."/>
            <person name="Youmans B."/>
            <person name="Ayvaz T."/>
            <person name="Ross M."/>
            <person name="Santibanez J."/>
            <person name="Aqrawi P."/>
            <person name="Gross S."/>
            <person name="Joshi V."/>
            <person name="Fowler G."/>
            <person name="Nazareth L."/>
            <person name="Reid J."/>
            <person name="Worley K."/>
            <person name="Petrosino J."/>
            <person name="Highlander S."/>
            <person name="Gibbs R."/>
        </authorList>
    </citation>
    <scope>NUCLEOTIDE SEQUENCE [LARGE SCALE GENOMIC DNA]</scope>
    <source>
        <strain evidence="14 15">ATCC BAA-1200</strain>
    </source>
</reference>
<evidence type="ECO:0000313" key="15">
    <source>
        <dbReference type="Proteomes" id="UP000004105"/>
    </source>
</evidence>
<dbReference type="STRING" id="267212.GCA_001063965_01045"/>
<comment type="subcellular location">
    <subcellularLocation>
        <location evidence="2">Cell inner membrane</location>
        <topology evidence="2">Single-pass type II membrane protein</topology>
    </subcellularLocation>
    <subcellularLocation>
        <location evidence="12">Cell membrane</location>
        <topology evidence="12">Single-pass type II membrane protein</topology>
    </subcellularLocation>
</comment>
<keyword evidence="9 12" id="KW-0653">Protein transport</keyword>
<dbReference type="OrthoDB" id="9798629at2"/>
<evidence type="ECO:0000256" key="13">
    <source>
        <dbReference type="SAM" id="Phobius"/>
    </source>
</evidence>
<keyword evidence="15" id="KW-1185">Reference proteome</keyword>
<comment type="caution">
    <text evidence="14">The sequence shown here is derived from an EMBL/GenBank/DDBJ whole genome shotgun (WGS) entry which is preliminary data.</text>
</comment>
<sequence>MSFSMNEGGDDAPVSDINVTPLVDVMLVLLIVFMITMPVLTHSIQIDLPTASENAQDVDGKQPTDPVWLTVDDAGKYYLNRETTPIAKENLKSAFEQVVAEIKAKNPKNNAVLAVDASKDADYETVISAVEIAKEAKIDKIGFNFELKNIPAR</sequence>
<evidence type="ECO:0000256" key="9">
    <source>
        <dbReference type="ARBA" id="ARBA00022927"/>
    </source>
</evidence>
<evidence type="ECO:0000313" key="14">
    <source>
        <dbReference type="EMBL" id="EGF10526.1"/>
    </source>
</evidence>
<evidence type="ECO:0000256" key="3">
    <source>
        <dbReference type="ARBA" id="ARBA00005811"/>
    </source>
</evidence>
<dbReference type="EMBL" id="AFAY01000035">
    <property type="protein sequence ID" value="EGF10526.1"/>
    <property type="molecule type" value="Genomic_DNA"/>
</dbReference>
<dbReference type="Gene3D" id="3.30.420.270">
    <property type="match status" value="1"/>
</dbReference>
<comment type="similarity">
    <text evidence="3 12">Belongs to the ExbD/TolR family.</text>
</comment>
<gene>
    <name evidence="14" type="primary">exbD</name>
    <name evidence="14" type="ORF">HMPREF9123_1736</name>
</gene>
<dbReference type="HOGENOM" id="CLU_085305_1_1_4"/>
<dbReference type="GO" id="GO:0022857">
    <property type="term" value="F:transmembrane transporter activity"/>
    <property type="evidence" value="ECO:0007669"/>
    <property type="project" value="InterPro"/>
</dbReference>
<evidence type="ECO:0000256" key="11">
    <source>
        <dbReference type="ARBA" id="ARBA00023136"/>
    </source>
</evidence>
<evidence type="ECO:0000256" key="5">
    <source>
        <dbReference type="ARBA" id="ARBA00022448"/>
    </source>
</evidence>
<dbReference type="Proteomes" id="UP000004105">
    <property type="component" value="Unassembled WGS sequence"/>
</dbReference>
<proteinExistence type="inferred from homology"/>
<comment type="subunit">
    <text evidence="4">The accessory proteins ExbB and ExbD seem to form a complex with TonB.</text>
</comment>
<feature type="transmembrane region" description="Helical" evidence="13">
    <location>
        <begin position="20"/>
        <end position="40"/>
    </location>
</feature>
<dbReference type="PANTHER" id="PTHR30558">
    <property type="entry name" value="EXBD MEMBRANE COMPONENT OF PMF-DRIVEN MACROMOLECULE IMPORT SYSTEM"/>
    <property type="match status" value="1"/>
</dbReference>
<dbReference type="PANTHER" id="PTHR30558:SF12">
    <property type="entry name" value="BIOPOLYMER TRANSPORT PROTEIN EXBD"/>
    <property type="match status" value="1"/>
</dbReference>
<name>F2BDD0_9NEIS</name>
<comment type="function">
    <text evidence="1">Involved in the TonB-dependent energy-dependent transport of various receptor-bound substrates.</text>
</comment>
<dbReference type="GO" id="GO:0005886">
    <property type="term" value="C:plasma membrane"/>
    <property type="evidence" value="ECO:0007669"/>
    <property type="project" value="UniProtKB-SubCell"/>
</dbReference>
<protein>
    <submittedName>
        <fullName evidence="14">TonB family auxiliary protein ExbD</fullName>
    </submittedName>
</protein>
<dbReference type="GO" id="GO:0015031">
    <property type="term" value="P:protein transport"/>
    <property type="evidence" value="ECO:0007669"/>
    <property type="project" value="UniProtKB-KW"/>
</dbReference>
<evidence type="ECO:0000256" key="4">
    <source>
        <dbReference type="ARBA" id="ARBA00011471"/>
    </source>
</evidence>
<keyword evidence="7" id="KW-0997">Cell inner membrane</keyword>
<evidence type="ECO:0000256" key="12">
    <source>
        <dbReference type="RuleBase" id="RU003879"/>
    </source>
</evidence>
<dbReference type="AlphaFoldDB" id="F2BDD0"/>
<keyword evidence="10 13" id="KW-1133">Transmembrane helix</keyword>
<evidence type="ECO:0000256" key="6">
    <source>
        <dbReference type="ARBA" id="ARBA00022475"/>
    </source>
</evidence>
<organism evidence="14 15">
    <name type="scientific">Neisseria bacilliformis ATCC BAA-1200</name>
    <dbReference type="NCBI Taxonomy" id="888742"/>
    <lineage>
        <taxon>Bacteria</taxon>
        <taxon>Pseudomonadati</taxon>
        <taxon>Pseudomonadota</taxon>
        <taxon>Betaproteobacteria</taxon>
        <taxon>Neisseriales</taxon>
        <taxon>Neisseriaceae</taxon>
        <taxon>Neisseria</taxon>
    </lineage>
</organism>
<keyword evidence="11 13" id="KW-0472">Membrane</keyword>
<dbReference type="RefSeq" id="WP_007342742.1">
    <property type="nucleotide sequence ID" value="NZ_GL878494.1"/>
</dbReference>
<evidence type="ECO:0000256" key="8">
    <source>
        <dbReference type="ARBA" id="ARBA00022692"/>
    </source>
</evidence>
<accession>F2BDD0</accession>
<dbReference type="Pfam" id="PF02472">
    <property type="entry name" value="ExbD"/>
    <property type="match status" value="1"/>
</dbReference>
<keyword evidence="5 12" id="KW-0813">Transport</keyword>
<keyword evidence="6" id="KW-1003">Cell membrane</keyword>
<evidence type="ECO:0000256" key="1">
    <source>
        <dbReference type="ARBA" id="ARBA00003540"/>
    </source>
</evidence>
<evidence type="ECO:0000256" key="2">
    <source>
        <dbReference type="ARBA" id="ARBA00004249"/>
    </source>
</evidence>
<evidence type="ECO:0000256" key="7">
    <source>
        <dbReference type="ARBA" id="ARBA00022519"/>
    </source>
</evidence>